<feature type="transmembrane region" description="Helical" evidence="3">
    <location>
        <begin position="43"/>
        <end position="65"/>
    </location>
</feature>
<gene>
    <name evidence="6" type="primary">LOC108710513</name>
</gene>
<evidence type="ECO:0000259" key="4">
    <source>
        <dbReference type="PROSITE" id="PS50041"/>
    </source>
</evidence>
<dbReference type="KEGG" id="xla:108710513"/>
<keyword evidence="3" id="KW-0812">Transmembrane</keyword>
<keyword evidence="6" id="KW-0675">Receptor</keyword>
<keyword evidence="5" id="KW-1185">Reference proteome</keyword>
<keyword evidence="3" id="KW-1133">Transmembrane helix</keyword>
<evidence type="ECO:0000313" key="5">
    <source>
        <dbReference type="Proteomes" id="UP000186698"/>
    </source>
</evidence>
<dbReference type="InterPro" id="IPR016187">
    <property type="entry name" value="CTDL_fold"/>
</dbReference>
<dbReference type="PANTHER" id="PTHR22803">
    <property type="entry name" value="MANNOSE, PHOSPHOLIPASE, LECTIN RECEPTOR RELATED"/>
    <property type="match status" value="1"/>
</dbReference>
<dbReference type="Proteomes" id="UP000186698">
    <property type="component" value="Chromosome 3L"/>
</dbReference>
<dbReference type="Gene3D" id="3.10.100.10">
    <property type="entry name" value="Mannose-Binding Protein A, subunit A"/>
    <property type="match status" value="1"/>
</dbReference>
<protein>
    <submittedName>
        <fullName evidence="6">Asialoglycoprotein receptor 2</fullName>
    </submittedName>
</protein>
<feature type="domain" description="C-type lectin" evidence="4">
    <location>
        <begin position="98"/>
        <end position="215"/>
    </location>
</feature>
<dbReference type="GO" id="GO:0030246">
    <property type="term" value="F:carbohydrate binding"/>
    <property type="evidence" value="ECO:0000318"/>
    <property type="project" value="GO_Central"/>
</dbReference>
<evidence type="ECO:0000256" key="2">
    <source>
        <dbReference type="ARBA" id="ARBA00023157"/>
    </source>
</evidence>
<dbReference type="CDD" id="cd03590">
    <property type="entry name" value="CLECT_DC-SIGN_like"/>
    <property type="match status" value="1"/>
</dbReference>
<evidence type="ECO:0000313" key="6">
    <source>
        <dbReference type="RefSeq" id="XP_041443339.1"/>
    </source>
</evidence>
<dbReference type="InterPro" id="IPR050111">
    <property type="entry name" value="C-type_lectin/snaclec_domain"/>
</dbReference>
<dbReference type="InterPro" id="IPR016186">
    <property type="entry name" value="C-type_lectin-like/link_sf"/>
</dbReference>
<evidence type="ECO:0000256" key="3">
    <source>
        <dbReference type="SAM" id="Phobius"/>
    </source>
</evidence>
<reference evidence="6" key="1">
    <citation type="submission" date="2025-08" db="UniProtKB">
        <authorList>
            <consortium name="RefSeq"/>
        </authorList>
    </citation>
    <scope>IDENTIFICATION</scope>
    <source>
        <strain evidence="6">J_2021</strain>
        <tissue evidence="6">Erythrocytes</tissue>
    </source>
</reference>
<dbReference type="PROSITE" id="PS50041">
    <property type="entry name" value="C_TYPE_LECTIN_2"/>
    <property type="match status" value="1"/>
</dbReference>
<keyword evidence="3" id="KW-0472">Membrane</keyword>
<dbReference type="AlphaFoldDB" id="A0A8J1MNI2"/>
<dbReference type="GO" id="GO:0038187">
    <property type="term" value="F:pattern recognition receptor activity"/>
    <property type="evidence" value="ECO:0000318"/>
    <property type="project" value="GO_Central"/>
</dbReference>
<accession>A0A8J1MNI2</accession>
<dbReference type="PROSITE" id="PS00615">
    <property type="entry name" value="C_TYPE_LECTIN_1"/>
    <property type="match status" value="1"/>
</dbReference>
<organism evidence="5 6">
    <name type="scientific">Xenopus laevis</name>
    <name type="common">African clawed frog</name>
    <dbReference type="NCBI Taxonomy" id="8355"/>
    <lineage>
        <taxon>Eukaryota</taxon>
        <taxon>Metazoa</taxon>
        <taxon>Chordata</taxon>
        <taxon>Craniata</taxon>
        <taxon>Vertebrata</taxon>
        <taxon>Euteleostomi</taxon>
        <taxon>Amphibia</taxon>
        <taxon>Batrachia</taxon>
        <taxon>Anura</taxon>
        <taxon>Pipoidea</taxon>
        <taxon>Pipidae</taxon>
        <taxon>Xenopodinae</taxon>
        <taxon>Xenopus</taxon>
        <taxon>Xenopus</taxon>
    </lineage>
</organism>
<dbReference type="GO" id="GO:0006955">
    <property type="term" value="P:immune response"/>
    <property type="evidence" value="ECO:0000318"/>
    <property type="project" value="GO_Central"/>
</dbReference>
<dbReference type="InterPro" id="IPR018378">
    <property type="entry name" value="C-type_lectin_CS"/>
</dbReference>
<keyword evidence="1" id="KW-0430">Lectin</keyword>
<dbReference type="RefSeq" id="XP_041443339.1">
    <property type="nucleotide sequence ID" value="XM_041587405.1"/>
</dbReference>
<keyword evidence="2" id="KW-1015">Disulfide bond</keyword>
<dbReference type="SUPFAM" id="SSF56436">
    <property type="entry name" value="C-type lectin-like"/>
    <property type="match status" value="1"/>
</dbReference>
<evidence type="ECO:0000256" key="1">
    <source>
        <dbReference type="ARBA" id="ARBA00022734"/>
    </source>
</evidence>
<dbReference type="OrthoDB" id="2142683at2759"/>
<dbReference type="InterPro" id="IPR033989">
    <property type="entry name" value="CD209-like_CTLD"/>
</dbReference>
<proteinExistence type="predicted"/>
<dbReference type="Pfam" id="PF00059">
    <property type="entry name" value="Lectin_C"/>
    <property type="match status" value="1"/>
</dbReference>
<dbReference type="GO" id="GO:0009897">
    <property type="term" value="C:external side of plasma membrane"/>
    <property type="evidence" value="ECO:0000318"/>
    <property type="project" value="GO_Central"/>
</dbReference>
<dbReference type="GeneID" id="108710513"/>
<dbReference type="SMART" id="SM00034">
    <property type="entry name" value="CLECT"/>
    <property type="match status" value="1"/>
</dbReference>
<sequence>MMDNVYSNIDFIKEEEKSAEIRNSSTRKTSASRMSQRVPSSTLRLLCGLSALCVVLLILNITVTFTKSSPNCSNVMKTEVISDSDSMSTPCPEDWSLFSGKCYYFSNVPVSWEEAKHACEKKKSNLIVINSKTEQDYAVKISLVQYTWIGLTEIDNEWKWVDGTPYKSKQTYWKEGQPNNWSGHLLPGGEDCAQIQFGGQWNDEHCSNPWRYICEKKSEV</sequence>
<name>A0A8J1MNI2_XENLA</name>
<dbReference type="InterPro" id="IPR001304">
    <property type="entry name" value="C-type_lectin-like"/>
</dbReference>